<dbReference type="GO" id="GO:0015379">
    <property type="term" value="F:potassium:chloride symporter activity"/>
    <property type="evidence" value="ECO:0007669"/>
    <property type="project" value="InterPro"/>
</dbReference>
<evidence type="ECO:0000256" key="10">
    <source>
        <dbReference type="ARBA" id="ARBA00023065"/>
    </source>
</evidence>
<comment type="function">
    <text evidence="12">Low-affinity potassium transport system. Interacts with Trk system potassium uptake protein TrkA.</text>
</comment>
<feature type="transmembrane region" description="Helical" evidence="14">
    <location>
        <begin position="327"/>
        <end position="350"/>
    </location>
</feature>
<feature type="transmembrane region" description="Helical" evidence="14">
    <location>
        <begin position="233"/>
        <end position="251"/>
    </location>
</feature>
<keyword evidence="9 14" id="KW-1133">Transmembrane helix</keyword>
<dbReference type="PIRSF" id="PIRSF006247">
    <property type="entry name" value="TrkH"/>
    <property type="match status" value="1"/>
</dbReference>
<evidence type="ECO:0000256" key="2">
    <source>
        <dbReference type="ARBA" id="ARBA00009137"/>
    </source>
</evidence>
<keyword evidence="16" id="KW-1185">Reference proteome</keyword>
<sequence>MLPVAHIMSKLIMLFSCMFAVPAVVSVVYRDQTLENFLLAAVAGLAIGLFMWAATRRYEAELKPRDGFILVVTLWVGLAATSAMPFMLHDPELSFTDAFFESISALTTNGATVLSSLDSLPPAINFWRHFMQWLGGMGIIVLAVAILPMFGVGGMQIYKAEMPGPMKDAKLAPRIAQAAKSLWLLYCVFTLLCILALKAAGMDWFDALCHGLSTVALGGFSTKDASVGHFDSLSIEMIIAGFTLISGLNYATHFYALRQKSLRPYRADSEAVAVLAVIFGSILMLSAFLWWREIYTFGAALRHVSFNVISIATDSGFASADYAQWPIFVPLWMMFLSCFTASSGSVGGGIKMIRTLILFRQAQRETTQLLHPRAVLPLKVNGRALPNSVAFSVLGFIFVYVMSIIVLTFVMIASGLDFMTSFSAVISCINNTGPGLGQVGPAANYAGLTDFQTWVCALAMLLGRLELFTLLILFTPAFWRK</sequence>
<evidence type="ECO:0000256" key="13">
    <source>
        <dbReference type="PIRSR" id="PIRSR006247-1"/>
    </source>
</evidence>
<comment type="caution">
    <text evidence="15">The sequence shown here is derived from an EMBL/GenBank/DDBJ whole genome shotgun (WGS) entry which is preliminary data.</text>
</comment>
<feature type="binding site" evidence="13">
    <location>
        <position position="108"/>
    </location>
    <ligand>
        <name>K(+)</name>
        <dbReference type="ChEBI" id="CHEBI:29103"/>
    </ligand>
</feature>
<dbReference type="GO" id="GO:0046872">
    <property type="term" value="F:metal ion binding"/>
    <property type="evidence" value="ECO:0007669"/>
    <property type="project" value="UniProtKB-KW"/>
</dbReference>
<keyword evidence="8 12" id="KW-0630">Potassium</keyword>
<evidence type="ECO:0000256" key="4">
    <source>
        <dbReference type="ARBA" id="ARBA00022475"/>
    </source>
</evidence>
<evidence type="ECO:0000256" key="3">
    <source>
        <dbReference type="ARBA" id="ARBA00022448"/>
    </source>
</evidence>
<evidence type="ECO:0000256" key="8">
    <source>
        <dbReference type="ARBA" id="ARBA00022958"/>
    </source>
</evidence>
<gene>
    <name evidence="15" type="ORF">E5K04_08485</name>
</gene>
<dbReference type="InterPro" id="IPR004772">
    <property type="entry name" value="TrkH"/>
</dbReference>
<keyword evidence="7 14" id="KW-0812">Transmembrane</keyword>
<dbReference type="Proteomes" id="UP000308891">
    <property type="component" value="Unassembled WGS sequence"/>
</dbReference>
<name>A0A4T0UVX2_9NEIS</name>
<feature type="transmembrane region" description="Helical" evidence="14">
    <location>
        <begin position="36"/>
        <end position="55"/>
    </location>
</feature>
<keyword evidence="3 12" id="KW-0813">Transport</keyword>
<reference evidence="15 16" key="1">
    <citation type="submission" date="2019-04" db="EMBL/GenBank/DDBJ databases">
        <title>Crenobacter sp. nov.</title>
        <authorList>
            <person name="Shi S."/>
        </authorList>
    </citation>
    <scope>NUCLEOTIDE SEQUENCE [LARGE SCALE GENOMIC DNA]</scope>
    <source>
        <strain evidence="15 16">GY 70310</strain>
    </source>
</reference>
<dbReference type="EMBL" id="STGJ01000008">
    <property type="protein sequence ID" value="TIC83204.1"/>
    <property type="molecule type" value="Genomic_DNA"/>
</dbReference>
<evidence type="ECO:0000256" key="5">
    <source>
        <dbReference type="ARBA" id="ARBA00022519"/>
    </source>
</evidence>
<keyword evidence="11 12" id="KW-0472">Membrane</keyword>
<evidence type="ECO:0000313" key="16">
    <source>
        <dbReference type="Proteomes" id="UP000308891"/>
    </source>
</evidence>
<dbReference type="AlphaFoldDB" id="A0A4T0UVX2"/>
<keyword evidence="4 12" id="KW-1003">Cell membrane</keyword>
<dbReference type="GO" id="GO:0005886">
    <property type="term" value="C:plasma membrane"/>
    <property type="evidence" value="ECO:0007669"/>
    <property type="project" value="UniProtKB-SubCell"/>
</dbReference>
<dbReference type="OrthoDB" id="9810952at2"/>
<keyword evidence="5 12" id="KW-0997">Cell inner membrane</keyword>
<keyword evidence="6 12" id="KW-0633">Potassium transport</keyword>
<feature type="transmembrane region" description="Helical" evidence="14">
    <location>
        <begin position="178"/>
        <end position="197"/>
    </location>
</feature>
<feature type="transmembrane region" description="Helical" evidence="14">
    <location>
        <begin position="272"/>
        <end position="291"/>
    </location>
</feature>
<evidence type="ECO:0000256" key="9">
    <source>
        <dbReference type="ARBA" id="ARBA00022989"/>
    </source>
</evidence>
<dbReference type="PANTHER" id="PTHR32024">
    <property type="entry name" value="TRK SYSTEM POTASSIUM UPTAKE PROTEIN TRKG-RELATED"/>
    <property type="match status" value="1"/>
</dbReference>
<comment type="subcellular location">
    <subcellularLocation>
        <location evidence="1 12">Cell inner membrane</location>
        <topology evidence="1 12">Multi-pass membrane protein</topology>
    </subcellularLocation>
</comment>
<feature type="binding site" evidence="13">
    <location>
        <position position="217"/>
    </location>
    <ligand>
        <name>K(+)</name>
        <dbReference type="ChEBI" id="CHEBI:29103"/>
    </ligand>
</feature>
<feature type="transmembrane region" description="Helical" evidence="14">
    <location>
        <begin position="451"/>
        <end position="479"/>
    </location>
</feature>
<organism evidence="15 16">
    <name type="scientific">Crenobacter intestini</name>
    <dbReference type="NCBI Taxonomy" id="2563443"/>
    <lineage>
        <taxon>Bacteria</taxon>
        <taxon>Pseudomonadati</taxon>
        <taxon>Pseudomonadota</taxon>
        <taxon>Betaproteobacteria</taxon>
        <taxon>Neisseriales</taxon>
        <taxon>Neisseriaceae</taxon>
        <taxon>Crenobacter</taxon>
    </lineage>
</organism>
<evidence type="ECO:0000256" key="1">
    <source>
        <dbReference type="ARBA" id="ARBA00004429"/>
    </source>
</evidence>
<evidence type="ECO:0000256" key="6">
    <source>
        <dbReference type="ARBA" id="ARBA00022538"/>
    </source>
</evidence>
<comment type="similarity">
    <text evidence="2 12">Belongs to the TrkH potassium transport family.</text>
</comment>
<evidence type="ECO:0000256" key="12">
    <source>
        <dbReference type="PIRNR" id="PIRNR006247"/>
    </source>
</evidence>
<feature type="transmembrane region" description="Helical" evidence="14">
    <location>
        <begin position="130"/>
        <end position="158"/>
    </location>
</feature>
<evidence type="ECO:0000256" key="14">
    <source>
        <dbReference type="SAM" id="Phobius"/>
    </source>
</evidence>
<protein>
    <recommendedName>
        <fullName evidence="12">Trk system potassium uptake protein</fullName>
    </recommendedName>
</protein>
<keyword evidence="13" id="KW-0479">Metal-binding</keyword>
<feature type="transmembrane region" description="Helical" evidence="14">
    <location>
        <begin position="67"/>
        <end position="88"/>
    </location>
</feature>
<accession>A0A4T0UVX2</accession>
<feature type="binding site" evidence="13">
    <location>
        <position position="218"/>
    </location>
    <ligand>
        <name>K(+)</name>
        <dbReference type="ChEBI" id="CHEBI:29103"/>
    </ligand>
</feature>
<dbReference type="PANTHER" id="PTHR32024:SF2">
    <property type="entry name" value="TRK SYSTEM POTASSIUM UPTAKE PROTEIN TRKG-RELATED"/>
    <property type="match status" value="1"/>
</dbReference>
<feature type="binding site" evidence="13">
    <location>
        <position position="431"/>
    </location>
    <ligand>
        <name>K(+)</name>
        <dbReference type="ChEBI" id="CHEBI:29103"/>
    </ligand>
</feature>
<evidence type="ECO:0000256" key="7">
    <source>
        <dbReference type="ARBA" id="ARBA00022692"/>
    </source>
</evidence>
<evidence type="ECO:0000313" key="15">
    <source>
        <dbReference type="EMBL" id="TIC83204.1"/>
    </source>
</evidence>
<dbReference type="InterPro" id="IPR003445">
    <property type="entry name" value="Cat_transpt"/>
</dbReference>
<dbReference type="Pfam" id="PF02386">
    <property type="entry name" value="TrkH"/>
    <property type="match status" value="1"/>
</dbReference>
<proteinExistence type="inferred from homology"/>
<keyword evidence="10 12" id="KW-0406">Ion transport</keyword>
<evidence type="ECO:0000256" key="11">
    <source>
        <dbReference type="ARBA" id="ARBA00023136"/>
    </source>
</evidence>
<feature type="transmembrane region" description="Helical" evidence="14">
    <location>
        <begin position="389"/>
        <end position="413"/>
    </location>
</feature>